<accession>A0A835JND6</accession>
<reference evidence="1 2" key="1">
    <citation type="submission" date="2020-10" db="EMBL/GenBank/DDBJ databases">
        <title>Plant Genome Project.</title>
        <authorList>
            <person name="Zhang R.-G."/>
        </authorList>
    </citation>
    <scope>NUCLEOTIDE SEQUENCE [LARGE SCALE GENOMIC DNA]</scope>
    <source>
        <strain evidence="1">FAFU-HL-1</strain>
        <tissue evidence="1">Leaf</tissue>
    </source>
</reference>
<comment type="caution">
    <text evidence="1">The sequence shown here is derived from an EMBL/GenBank/DDBJ whole genome shotgun (WGS) entry which is preliminary data.</text>
</comment>
<gene>
    <name evidence="1" type="ORF">SADUNF_Sadunf10G0118800</name>
</gene>
<proteinExistence type="predicted"/>
<name>A0A835JND6_9ROSI</name>
<protein>
    <submittedName>
        <fullName evidence="1">Uncharacterized protein</fullName>
    </submittedName>
</protein>
<evidence type="ECO:0000313" key="2">
    <source>
        <dbReference type="Proteomes" id="UP000657918"/>
    </source>
</evidence>
<organism evidence="1 2">
    <name type="scientific">Salix dunnii</name>
    <dbReference type="NCBI Taxonomy" id="1413687"/>
    <lineage>
        <taxon>Eukaryota</taxon>
        <taxon>Viridiplantae</taxon>
        <taxon>Streptophyta</taxon>
        <taxon>Embryophyta</taxon>
        <taxon>Tracheophyta</taxon>
        <taxon>Spermatophyta</taxon>
        <taxon>Magnoliopsida</taxon>
        <taxon>eudicotyledons</taxon>
        <taxon>Gunneridae</taxon>
        <taxon>Pentapetalae</taxon>
        <taxon>rosids</taxon>
        <taxon>fabids</taxon>
        <taxon>Malpighiales</taxon>
        <taxon>Salicaceae</taxon>
        <taxon>Saliceae</taxon>
        <taxon>Salix</taxon>
    </lineage>
</organism>
<dbReference type="EMBL" id="JADGMS010000010">
    <property type="protein sequence ID" value="KAF9674355.1"/>
    <property type="molecule type" value="Genomic_DNA"/>
</dbReference>
<evidence type="ECO:0000313" key="1">
    <source>
        <dbReference type="EMBL" id="KAF9674355.1"/>
    </source>
</evidence>
<dbReference type="Proteomes" id="UP000657918">
    <property type="component" value="Unassembled WGS sequence"/>
</dbReference>
<sequence>MGLNYVHMNIQTGSMWRTTSRRKNLFQEVKVSFKQVDPAPAKTETCHGLKFIVLQTCELKQMHNLSSQSIKFIKTNCKLMKLVGIKKISRNNHGFAMILPKCDLPSTTITNEGKIWMLSPLHAVFLKTQPTLDFKLVGVGCMDLPAYATHYRPSMEDYLFYASKKNPLTWISYAAEPQFNSAANTDARNVLPFREKC</sequence>
<dbReference type="AlphaFoldDB" id="A0A835JND6"/>
<keyword evidence="2" id="KW-1185">Reference proteome</keyword>